<proteinExistence type="predicted"/>
<feature type="region of interest" description="Disordered" evidence="1">
    <location>
        <begin position="1"/>
        <end position="42"/>
    </location>
</feature>
<evidence type="ECO:0000256" key="1">
    <source>
        <dbReference type="SAM" id="MobiDB-lite"/>
    </source>
</evidence>
<accession>B0BYK7</accession>
<dbReference type="RefSeq" id="WP_012161470.1">
    <property type="nucleotide sequence ID" value="NC_009925.1"/>
</dbReference>
<sequence>MAVASRSKVVPVRSKKAGSSARSHPPQGRRKTRTLSRQEQPLDLIDSRSPQFPNWLILLMVFRKLSTPILMVTVLGILPLYAWRVNTQQSWGDQYTKLEELQRDQRDWITRNEERKFQISENLENNPAGFVPKSSKTTVFFKPAPARPAQPAPSQGNGITHIDVAPIGY</sequence>
<name>B0BYK7_ACAM1</name>
<dbReference type="KEGG" id="amr:AM1_0848"/>
<dbReference type="STRING" id="329726.AM1_0848"/>
<keyword evidence="3" id="KW-1185">Reference proteome</keyword>
<evidence type="ECO:0000313" key="2">
    <source>
        <dbReference type="EMBL" id="ABW25892.1"/>
    </source>
</evidence>
<protein>
    <submittedName>
        <fullName evidence="2">Uncharacterized protein</fullName>
    </submittedName>
</protein>
<dbReference type="EMBL" id="CP000828">
    <property type="protein sequence ID" value="ABW25892.1"/>
    <property type="molecule type" value="Genomic_DNA"/>
</dbReference>
<dbReference type="HOGENOM" id="CLU_103738_0_0_3"/>
<gene>
    <name evidence="2" type="ordered locus">AM1_0848</name>
</gene>
<dbReference type="Proteomes" id="UP000000268">
    <property type="component" value="Chromosome"/>
</dbReference>
<dbReference type="eggNOG" id="COG4191">
    <property type="taxonomic scope" value="Bacteria"/>
</dbReference>
<dbReference type="AlphaFoldDB" id="B0BYK7"/>
<evidence type="ECO:0000313" key="3">
    <source>
        <dbReference type="Proteomes" id="UP000000268"/>
    </source>
</evidence>
<organism evidence="2 3">
    <name type="scientific">Acaryochloris marina (strain MBIC 11017)</name>
    <dbReference type="NCBI Taxonomy" id="329726"/>
    <lineage>
        <taxon>Bacteria</taxon>
        <taxon>Bacillati</taxon>
        <taxon>Cyanobacteriota</taxon>
        <taxon>Cyanophyceae</taxon>
        <taxon>Acaryochloridales</taxon>
        <taxon>Acaryochloridaceae</taxon>
        <taxon>Acaryochloris</taxon>
    </lineage>
</organism>
<dbReference type="OrthoDB" id="424231at2"/>
<reference evidence="2 3" key="1">
    <citation type="journal article" date="2008" name="Proc. Natl. Acad. Sci. U.S.A.">
        <title>Niche adaptation and genome expansion in the chlorophyll d-producing cyanobacterium Acaryochloris marina.</title>
        <authorList>
            <person name="Swingley W.D."/>
            <person name="Chen M."/>
            <person name="Cheung P.C."/>
            <person name="Conrad A.L."/>
            <person name="Dejesa L.C."/>
            <person name="Hao J."/>
            <person name="Honchak B.M."/>
            <person name="Karbach L.E."/>
            <person name="Kurdoglu A."/>
            <person name="Lahiri S."/>
            <person name="Mastrian S.D."/>
            <person name="Miyashita H."/>
            <person name="Page L."/>
            <person name="Ramakrishna P."/>
            <person name="Satoh S."/>
            <person name="Sattley W.M."/>
            <person name="Shimada Y."/>
            <person name="Taylor H.L."/>
            <person name="Tomo T."/>
            <person name="Tsuchiya T."/>
            <person name="Wang Z.T."/>
            <person name="Raymond J."/>
            <person name="Mimuro M."/>
            <person name="Blankenship R.E."/>
            <person name="Touchman J.W."/>
        </authorList>
    </citation>
    <scope>NUCLEOTIDE SEQUENCE [LARGE SCALE GENOMIC DNA]</scope>
    <source>
        <strain evidence="3">MBIC 11017</strain>
    </source>
</reference>